<keyword evidence="10 13" id="KW-1133">Transmembrane helix</keyword>
<dbReference type="Pfam" id="PF02163">
    <property type="entry name" value="Peptidase_M50"/>
    <property type="match status" value="1"/>
</dbReference>
<evidence type="ECO:0000256" key="7">
    <source>
        <dbReference type="ARBA" id="ARBA00022723"/>
    </source>
</evidence>
<dbReference type="InterPro" id="IPR052348">
    <property type="entry name" value="Metallopeptidase_M50B"/>
</dbReference>
<evidence type="ECO:0000256" key="13">
    <source>
        <dbReference type="SAM" id="Phobius"/>
    </source>
</evidence>
<sequence>MEEKIIQALILIIPLLMAVTLHEVAHGYAAWMFGDPTAKLAGRLTLNPVRHLDPFGSLILPGLLIFSGSPAIFGYAKPVPVNFRNLRDPKLGTIVVSAAGVGVNFACALAAGLVYQIIAPFAGDSTIFLLAARLVYGFCIISVVLGVFNLLPIPPLDGSHILSALLPPGARQKYEQIGTFGVLILLVLLMTRSLDFLITAVISPLVRFFTGG</sequence>
<proteinExistence type="inferred from homology"/>
<accession>A0A7W0CBR9</accession>
<evidence type="ECO:0000256" key="5">
    <source>
        <dbReference type="ARBA" id="ARBA00022670"/>
    </source>
</evidence>
<dbReference type="CDD" id="cd06158">
    <property type="entry name" value="S2P-M50_like_1"/>
    <property type="match status" value="1"/>
</dbReference>
<keyword evidence="16" id="KW-1185">Reference proteome</keyword>
<feature type="domain" description="Peptidase M50" evidence="14">
    <location>
        <begin position="11"/>
        <end position="188"/>
    </location>
</feature>
<evidence type="ECO:0000256" key="11">
    <source>
        <dbReference type="ARBA" id="ARBA00023049"/>
    </source>
</evidence>
<dbReference type="AlphaFoldDB" id="A0A7W0CBR9"/>
<dbReference type="PANTHER" id="PTHR35864:SF1">
    <property type="entry name" value="ZINC METALLOPROTEASE YWHC-RELATED"/>
    <property type="match status" value="1"/>
</dbReference>
<feature type="transmembrane region" description="Helical" evidence="13">
    <location>
        <begin position="54"/>
        <end position="73"/>
    </location>
</feature>
<keyword evidence="8" id="KW-0378">Hydrolase</keyword>
<dbReference type="GO" id="GO:0006508">
    <property type="term" value="P:proteolysis"/>
    <property type="evidence" value="ECO:0007669"/>
    <property type="project" value="UniProtKB-KW"/>
</dbReference>
<evidence type="ECO:0000256" key="1">
    <source>
        <dbReference type="ARBA" id="ARBA00001947"/>
    </source>
</evidence>
<feature type="transmembrane region" description="Helical" evidence="13">
    <location>
        <begin position="130"/>
        <end position="151"/>
    </location>
</feature>
<dbReference type="EMBL" id="JACDUS010000013">
    <property type="protein sequence ID" value="MBA2882824.1"/>
    <property type="molecule type" value="Genomic_DNA"/>
</dbReference>
<reference evidence="15 16" key="1">
    <citation type="submission" date="2020-07" db="EMBL/GenBank/DDBJ databases">
        <title>Genomic Encyclopedia of Type Strains, Phase IV (KMG-IV): sequencing the most valuable type-strain genomes for metagenomic binning, comparative biology and taxonomic classification.</title>
        <authorList>
            <person name="Goeker M."/>
        </authorList>
    </citation>
    <scope>NUCLEOTIDE SEQUENCE [LARGE SCALE GENOMIC DNA]</scope>
    <source>
        <strain evidence="15 16">DSM 17721</strain>
    </source>
</reference>
<dbReference type="GO" id="GO:0005886">
    <property type="term" value="C:plasma membrane"/>
    <property type="evidence" value="ECO:0007669"/>
    <property type="project" value="UniProtKB-SubCell"/>
</dbReference>
<evidence type="ECO:0000256" key="3">
    <source>
        <dbReference type="ARBA" id="ARBA00007931"/>
    </source>
</evidence>
<evidence type="ECO:0000256" key="2">
    <source>
        <dbReference type="ARBA" id="ARBA00004651"/>
    </source>
</evidence>
<feature type="transmembrane region" description="Helical" evidence="13">
    <location>
        <begin position="9"/>
        <end position="34"/>
    </location>
</feature>
<comment type="cofactor">
    <cofactor evidence="1">
        <name>Zn(2+)</name>
        <dbReference type="ChEBI" id="CHEBI:29105"/>
    </cofactor>
</comment>
<evidence type="ECO:0000256" key="10">
    <source>
        <dbReference type="ARBA" id="ARBA00022989"/>
    </source>
</evidence>
<evidence type="ECO:0000313" key="15">
    <source>
        <dbReference type="EMBL" id="MBA2882824.1"/>
    </source>
</evidence>
<keyword evidence="7" id="KW-0479">Metal-binding</keyword>
<evidence type="ECO:0000256" key="6">
    <source>
        <dbReference type="ARBA" id="ARBA00022692"/>
    </source>
</evidence>
<comment type="subcellular location">
    <subcellularLocation>
        <location evidence="2">Cell membrane</location>
        <topology evidence="2">Multi-pass membrane protein</topology>
    </subcellularLocation>
</comment>
<feature type="transmembrane region" description="Helical" evidence="13">
    <location>
        <begin position="94"/>
        <end position="118"/>
    </location>
</feature>
<gene>
    <name evidence="15" type="ORF">HNR65_003179</name>
</gene>
<feature type="transmembrane region" description="Helical" evidence="13">
    <location>
        <begin position="180"/>
        <end position="206"/>
    </location>
</feature>
<comment type="similarity">
    <text evidence="3">Belongs to the peptidase M50B family.</text>
</comment>
<dbReference type="GO" id="GO:0046872">
    <property type="term" value="F:metal ion binding"/>
    <property type="evidence" value="ECO:0007669"/>
    <property type="project" value="UniProtKB-KW"/>
</dbReference>
<dbReference type="RefSeq" id="WP_181552447.1">
    <property type="nucleotide sequence ID" value="NZ_JACDUS010000013.1"/>
</dbReference>
<dbReference type="GO" id="GO:0008237">
    <property type="term" value="F:metallopeptidase activity"/>
    <property type="evidence" value="ECO:0007669"/>
    <property type="project" value="UniProtKB-KW"/>
</dbReference>
<evidence type="ECO:0000256" key="9">
    <source>
        <dbReference type="ARBA" id="ARBA00022833"/>
    </source>
</evidence>
<keyword evidence="5 15" id="KW-0645">Protease</keyword>
<evidence type="ECO:0000259" key="14">
    <source>
        <dbReference type="Pfam" id="PF02163"/>
    </source>
</evidence>
<evidence type="ECO:0000256" key="4">
    <source>
        <dbReference type="ARBA" id="ARBA00022475"/>
    </source>
</evidence>
<keyword evidence="6 13" id="KW-0812">Transmembrane</keyword>
<dbReference type="InterPro" id="IPR008915">
    <property type="entry name" value="Peptidase_M50"/>
</dbReference>
<dbReference type="InterPro" id="IPR044537">
    <property type="entry name" value="Rip2-like"/>
</dbReference>
<keyword evidence="11" id="KW-0482">Metalloprotease</keyword>
<protein>
    <submittedName>
        <fullName evidence="15">Zn-dependent protease</fullName>
    </submittedName>
</protein>
<keyword evidence="9" id="KW-0862">Zinc</keyword>
<evidence type="ECO:0000256" key="8">
    <source>
        <dbReference type="ARBA" id="ARBA00022801"/>
    </source>
</evidence>
<keyword evidence="12 13" id="KW-0472">Membrane</keyword>
<keyword evidence="4" id="KW-1003">Cell membrane</keyword>
<evidence type="ECO:0000313" key="16">
    <source>
        <dbReference type="Proteomes" id="UP000525298"/>
    </source>
</evidence>
<comment type="caution">
    <text evidence="15">The sequence shown here is derived from an EMBL/GenBank/DDBJ whole genome shotgun (WGS) entry which is preliminary data.</text>
</comment>
<dbReference type="PANTHER" id="PTHR35864">
    <property type="entry name" value="ZINC METALLOPROTEASE MJ0611-RELATED"/>
    <property type="match status" value="1"/>
</dbReference>
<dbReference type="Proteomes" id="UP000525298">
    <property type="component" value="Unassembled WGS sequence"/>
</dbReference>
<organism evidence="15 16">
    <name type="scientific">Desulfosalsimonas propionicica</name>
    <dbReference type="NCBI Taxonomy" id="332175"/>
    <lineage>
        <taxon>Bacteria</taxon>
        <taxon>Pseudomonadati</taxon>
        <taxon>Thermodesulfobacteriota</taxon>
        <taxon>Desulfobacteria</taxon>
        <taxon>Desulfobacterales</taxon>
        <taxon>Desulfosalsimonadaceae</taxon>
        <taxon>Desulfosalsimonas</taxon>
    </lineage>
</organism>
<name>A0A7W0CBR9_9BACT</name>
<evidence type="ECO:0000256" key="12">
    <source>
        <dbReference type="ARBA" id="ARBA00023136"/>
    </source>
</evidence>